<organism evidence="2 3">
    <name type="scientific">Saccharomyces uvarum</name>
    <name type="common">Yeast</name>
    <name type="synonym">Saccharomyces bayanus var. uvarum</name>
    <dbReference type="NCBI Taxonomy" id="230603"/>
    <lineage>
        <taxon>Eukaryota</taxon>
        <taxon>Fungi</taxon>
        <taxon>Dikarya</taxon>
        <taxon>Ascomycota</taxon>
        <taxon>Saccharomycotina</taxon>
        <taxon>Saccharomycetes</taxon>
        <taxon>Saccharomycetales</taxon>
        <taxon>Saccharomycetaceae</taxon>
        <taxon>Saccharomyces</taxon>
    </lineage>
</organism>
<evidence type="ECO:0000313" key="2">
    <source>
        <dbReference type="EMBL" id="CAI4057013.1"/>
    </source>
</evidence>
<sequence length="293" mass="33653">MFNKYFVIASSVFATLLSTASAVDLDALLLLPGVESHDGSNTVFSSNDFNQVSFMKSIAPAIVNSSVIFHDVSRGVVIGNVKSRAYTFNPEETYYDWYQYQMVRSGDWMAEWSPVSDCMWRDEKDKSDDTPDRFPISVPYSWTSEYSIVDYDKDANEDGLDIELIKSLLNKKNWHQINETVSQSSIMVAPMIKPYNVVQLWYQKHMIWADIQRQHCSGDDEGHVSCSAWSKYYRVDAPASDEPIASYMTKMLEDEVQCPNVENRTISERLHLNNEDPKSKSFWTSLKDMLFSK</sequence>
<evidence type="ECO:0000256" key="1">
    <source>
        <dbReference type="SAM" id="SignalP"/>
    </source>
</evidence>
<accession>A0AA35NND4</accession>
<reference evidence="2" key="1">
    <citation type="submission" date="2022-10" db="EMBL/GenBank/DDBJ databases">
        <authorList>
            <person name="Byrne P K."/>
        </authorList>
    </citation>
    <scope>NUCLEOTIDE SEQUENCE</scope>
    <source>
        <strain evidence="2">CBS7001</strain>
    </source>
</reference>
<feature type="signal peptide" evidence="1">
    <location>
        <begin position="1"/>
        <end position="22"/>
    </location>
</feature>
<keyword evidence="1" id="KW-0732">Signal</keyword>
<evidence type="ECO:0008006" key="4">
    <source>
        <dbReference type="Google" id="ProtNLM"/>
    </source>
</evidence>
<dbReference type="AlphaFoldDB" id="A0AA35NND4"/>
<evidence type="ECO:0000313" key="3">
    <source>
        <dbReference type="Proteomes" id="UP001162090"/>
    </source>
</evidence>
<dbReference type="EMBL" id="OX365914">
    <property type="protein sequence ID" value="CAI4057013.1"/>
    <property type="molecule type" value="Genomic_DNA"/>
</dbReference>
<protein>
    <recommendedName>
        <fullName evidence="4">Mating factor alpha</fullName>
    </recommendedName>
</protein>
<feature type="chain" id="PRO_5041329236" description="Mating factor alpha" evidence="1">
    <location>
        <begin position="23"/>
        <end position="293"/>
    </location>
</feature>
<name>A0AA35NND4_SACUV</name>
<dbReference type="Proteomes" id="UP001162090">
    <property type="component" value="Chromosome 3"/>
</dbReference>
<gene>
    <name evidence="2" type="primary">SUVC03G0190</name>
    <name evidence="2" type="ORF">SUVC_03G0190</name>
</gene>
<proteinExistence type="predicted"/>